<gene>
    <name evidence="3" type="ORF">BXY41_104104</name>
</gene>
<dbReference type="PROSITE" id="PS51371">
    <property type="entry name" value="CBS"/>
    <property type="match status" value="2"/>
</dbReference>
<dbReference type="SUPFAM" id="SSF53448">
    <property type="entry name" value="Nucleotide-diphospho-sugar transferases"/>
    <property type="match status" value="1"/>
</dbReference>
<dbReference type="InterPro" id="IPR005835">
    <property type="entry name" value="NTP_transferase_dom"/>
</dbReference>
<feature type="domain" description="CBS" evidence="2">
    <location>
        <begin position="64"/>
        <end position="120"/>
    </location>
</feature>
<keyword evidence="4" id="KW-1185">Reference proteome</keyword>
<dbReference type="InterPro" id="IPR050486">
    <property type="entry name" value="Mannose-1P_guanyltransferase"/>
</dbReference>
<dbReference type="Pfam" id="PF00483">
    <property type="entry name" value="NTP_transferase"/>
    <property type="match status" value="1"/>
</dbReference>
<evidence type="ECO:0000256" key="1">
    <source>
        <dbReference type="PROSITE-ProRule" id="PRU00703"/>
    </source>
</evidence>
<dbReference type="Pfam" id="PF00571">
    <property type="entry name" value="CBS"/>
    <property type="match status" value="2"/>
</dbReference>
<feature type="domain" description="CBS" evidence="2">
    <location>
        <begin position="1"/>
        <end position="56"/>
    </location>
</feature>
<proteinExistence type="predicted"/>
<reference evidence="3 4" key="1">
    <citation type="submission" date="2018-02" db="EMBL/GenBank/DDBJ databases">
        <title>Genomic Encyclopedia of Archaeal and Bacterial Type Strains, Phase II (KMG-II): from individual species to whole genera.</title>
        <authorList>
            <person name="Goeker M."/>
        </authorList>
    </citation>
    <scope>NUCLEOTIDE SEQUENCE [LARGE SCALE GENOMIC DNA]</scope>
    <source>
        <strain evidence="3 4">DSM 3808</strain>
    </source>
</reference>
<dbReference type="Gene3D" id="3.10.580.10">
    <property type="entry name" value="CBS-domain"/>
    <property type="match status" value="1"/>
</dbReference>
<dbReference type="InterPro" id="IPR029044">
    <property type="entry name" value="Nucleotide-diphossugar_trans"/>
</dbReference>
<sequence length="348" mass="40055">MDVEKFFVTPDIPIRDAIRQLDETAMKMLLVVNNRKLTGVITDGDIRRWILQNKDLSMPVHHIMNPSPIVIKEEELSKALNIMKEKRIEGLPVVSDSGQVLDLVFWNELQPEKKQPVRKRKTPVVIMAGGKGSRLYPYTKIIPKPLIPIGDTPIVERIMNQMMSYGFTEFYLTVNYRKELIKAYFNGDRRYHLHFVEEKEALGTAGSLTLVKDQIPGSFFVSNCDILVDINYAKLLLFHQKSKNQITVVTAMKNYEIPYGVISLDQNGCIQSMSEKPKYEFLVSTGLYVLEKDILKYIPSDTPFDMPDLIRLCMKNDEKVGAYPVMDSTWLDMGEFSEMKKMAERMKL</sequence>
<dbReference type="PANTHER" id="PTHR22572">
    <property type="entry name" value="SUGAR-1-PHOSPHATE GUANYL TRANSFERASE"/>
    <property type="match status" value="1"/>
</dbReference>
<evidence type="ECO:0000313" key="3">
    <source>
        <dbReference type="EMBL" id="PPK81303.1"/>
    </source>
</evidence>
<dbReference type="CDD" id="cd06426">
    <property type="entry name" value="NTP_transferase_like_2"/>
    <property type="match status" value="1"/>
</dbReference>
<dbReference type="OrthoDB" id="9813880at2"/>
<dbReference type="InterPro" id="IPR000644">
    <property type="entry name" value="CBS_dom"/>
</dbReference>
<dbReference type="AlphaFoldDB" id="A0A2S6HTY1"/>
<dbReference type="RefSeq" id="WP_104436402.1">
    <property type="nucleotide sequence ID" value="NZ_PTJA01000004.1"/>
</dbReference>
<accession>A0A2S6HTY1</accession>
<dbReference type="Proteomes" id="UP000237749">
    <property type="component" value="Unassembled WGS sequence"/>
</dbReference>
<keyword evidence="1" id="KW-0129">CBS domain</keyword>
<name>A0A2S6HTY1_9FIRM</name>
<protein>
    <submittedName>
        <fullName evidence="3">CBS domain protein</fullName>
    </submittedName>
</protein>
<comment type="caution">
    <text evidence="3">The sequence shown here is derived from an EMBL/GenBank/DDBJ whole genome shotgun (WGS) entry which is preliminary data.</text>
</comment>
<dbReference type="EMBL" id="PTJA01000004">
    <property type="protein sequence ID" value="PPK81303.1"/>
    <property type="molecule type" value="Genomic_DNA"/>
</dbReference>
<evidence type="ECO:0000259" key="2">
    <source>
        <dbReference type="PROSITE" id="PS51371"/>
    </source>
</evidence>
<organism evidence="3 4">
    <name type="scientific">Lacrimispora xylanisolvens</name>
    <dbReference type="NCBI Taxonomy" id="384636"/>
    <lineage>
        <taxon>Bacteria</taxon>
        <taxon>Bacillati</taxon>
        <taxon>Bacillota</taxon>
        <taxon>Clostridia</taxon>
        <taxon>Lachnospirales</taxon>
        <taxon>Lachnospiraceae</taxon>
        <taxon>Lacrimispora</taxon>
    </lineage>
</organism>
<dbReference type="Gene3D" id="3.90.550.10">
    <property type="entry name" value="Spore Coat Polysaccharide Biosynthesis Protein SpsA, Chain A"/>
    <property type="match status" value="1"/>
</dbReference>
<dbReference type="InterPro" id="IPR046342">
    <property type="entry name" value="CBS_dom_sf"/>
</dbReference>
<evidence type="ECO:0000313" key="4">
    <source>
        <dbReference type="Proteomes" id="UP000237749"/>
    </source>
</evidence>